<evidence type="ECO:0000256" key="1">
    <source>
        <dbReference type="SAM" id="Phobius"/>
    </source>
</evidence>
<keyword evidence="1" id="KW-0472">Membrane</keyword>
<dbReference type="Proteomes" id="UP000253529">
    <property type="component" value="Unassembled WGS sequence"/>
</dbReference>
<accession>A0A366ENT0</accession>
<dbReference type="EMBL" id="QNRK01000041">
    <property type="protein sequence ID" value="RBP04038.1"/>
    <property type="molecule type" value="Genomic_DNA"/>
</dbReference>
<comment type="caution">
    <text evidence="2">The sequence shown here is derived from an EMBL/GenBank/DDBJ whole genome shotgun (WGS) entry which is preliminary data.</text>
</comment>
<dbReference type="AlphaFoldDB" id="A0A366ENT0"/>
<gene>
    <name evidence="2" type="ORF">DFR50_14110</name>
</gene>
<name>A0A366ENT0_9HYPH</name>
<sequence length="490" mass="54338">MGIFRKCISIFVVLATYFLTRFGGLIETGQATKIIGLAKAFEIGFAVFTYGFLISAFYITVKNIIGNRLVAILITTIAGAVAIVMDEPSWRDRLTLARQSVLPDDDDMLWEMASGSGRPDECSKYLTAYPAGSHANDARKCIADNEIAKARARDAQDDAAWNKARKEGTIEACDVYLHDFPAGLHVVAARQCKNEIEEAEAGAEWAAQDDRAWKEAETKGSADACRDYLRVYLLGSHVSEAKKCVRDSEGNAGPAPEEIDEDGAAWSDARSAGTAEGCENYLRKHPSGSHLVEARECANKRCFMFNNNQECIDKSVTDGLNNKMISFKYTVNNCRYIQDTIKPQLKTRANMTSIFVANNGKAYFFYKQAESGVLAFLNEGWKTTQTARLLTSGTESKSVPVDVKTLATITNSEFIFAFEWDFQDKYPDGVSTSIHDTAYYRLRIVDGMSCFLTEARDRSYERTSEGIEDDYVCGPQVIQSKCTIVAGYPQ</sequence>
<keyword evidence="1" id="KW-1133">Transmembrane helix</keyword>
<keyword evidence="3" id="KW-1185">Reference proteome</keyword>
<protein>
    <submittedName>
        <fullName evidence="2">Uncharacterized protein</fullName>
    </submittedName>
</protein>
<reference evidence="2 3" key="1">
    <citation type="submission" date="2018-06" db="EMBL/GenBank/DDBJ databases">
        <title>Genomic Encyclopedia of Type Strains, Phase IV (KMG-IV): sequencing the most valuable type-strain genomes for metagenomic binning, comparative biology and taxonomic classification.</title>
        <authorList>
            <person name="Goeker M."/>
        </authorList>
    </citation>
    <scope>NUCLEOTIDE SEQUENCE [LARGE SCALE GENOMIC DNA]</scope>
    <source>
        <strain evidence="2 3">DSM 24875</strain>
    </source>
</reference>
<evidence type="ECO:0000313" key="3">
    <source>
        <dbReference type="Proteomes" id="UP000253529"/>
    </source>
</evidence>
<proteinExistence type="predicted"/>
<keyword evidence="1" id="KW-0812">Transmembrane</keyword>
<feature type="transmembrane region" description="Helical" evidence="1">
    <location>
        <begin position="41"/>
        <end position="61"/>
    </location>
</feature>
<organism evidence="2 3">
    <name type="scientific">Roseiarcus fermentans</name>
    <dbReference type="NCBI Taxonomy" id="1473586"/>
    <lineage>
        <taxon>Bacteria</taxon>
        <taxon>Pseudomonadati</taxon>
        <taxon>Pseudomonadota</taxon>
        <taxon>Alphaproteobacteria</taxon>
        <taxon>Hyphomicrobiales</taxon>
        <taxon>Roseiarcaceae</taxon>
        <taxon>Roseiarcus</taxon>
    </lineage>
</organism>
<feature type="transmembrane region" description="Helical" evidence="1">
    <location>
        <begin position="68"/>
        <end position="85"/>
    </location>
</feature>
<evidence type="ECO:0000313" key="2">
    <source>
        <dbReference type="EMBL" id="RBP04038.1"/>
    </source>
</evidence>